<gene>
    <name evidence="1" type="ORF">K7X08_006237</name>
</gene>
<dbReference type="OrthoDB" id="1274168at2759"/>
<comment type="caution">
    <text evidence="1">The sequence shown here is derived from an EMBL/GenBank/DDBJ whole genome shotgun (WGS) entry which is preliminary data.</text>
</comment>
<evidence type="ECO:0000313" key="2">
    <source>
        <dbReference type="Proteomes" id="UP001152561"/>
    </source>
</evidence>
<evidence type="ECO:0000313" key="1">
    <source>
        <dbReference type="EMBL" id="KAJ8569660.1"/>
    </source>
</evidence>
<protein>
    <submittedName>
        <fullName evidence="1">Uncharacterized protein</fullName>
    </submittedName>
</protein>
<organism evidence="1 2">
    <name type="scientific">Anisodus acutangulus</name>
    <dbReference type="NCBI Taxonomy" id="402998"/>
    <lineage>
        <taxon>Eukaryota</taxon>
        <taxon>Viridiplantae</taxon>
        <taxon>Streptophyta</taxon>
        <taxon>Embryophyta</taxon>
        <taxon>Tracheophyta</taxon>
        <taxon>Spermatophyta</taxon>
        <taxon>Magnoliopsida</taxon>
        <taxon>eudicotyledons</taxon>
        <taxon>Gunneridae</taxon>
        <taxon>Pentapetalae</taxon>
        <taxon>asterids</taxon>
        <taxon>lamiids</taxon>
        <taxon>Solanales</taxon>
        <taxon>Solanaceae</taxon>
        <taxon>Solanoideae</taxon>
        <taxon>Hyoscyameae</taxon>
        <taxon>Anisodus</taxon>
    </lineage>
</organism>
<sequence length="86" mass="8685">MVCMASAVDNVATALKDAEDAPIAIENNDIIDGAVAAAPDGRLISGHTFPNISLPPAHNGATISTPDFITIATTIVSAAVAGSFFF</sequence>
<keyword evidence="2" id="KW-1185">Reference proteome</keyword>
<dbReference type="Proteomes" id="UP001152561">
    <property type="component" value="Unassembled WGS sequence"/>
</dbReference>
<dbReference type="EMBL" id="JAJAGQ010000002">
    <property type="protein sequence ID" value="KAJ8569660.1"/>
    <property type="molecule type" value="Genomic_DNA"/>
</dbReference>
<name>A0A9Q1MYG8_9SOLA</name>
<proteinExistence type="predicted"/>
<dbReference type="AlphaFoldDB" id="A0A9Q1MYG8"/>
<reference evidence="2" key="1">
    <citation type="journal article" date="2023" name="Proc. Natl. Acad. Sci. U.S.A.">
        <title>Genomic and structural basis for evolution of tropane alkaloid biosynthesis.</title>
        <authorList>
            <person name="Wanga Y.-J."/>
            <person name="Taina T."/>
            <person name="Yua J.-Y."/>
            <person name="Lia J."/>
            <person name="Xua B."/>
            <person name="Chenc J."/>
            <person name="D'Auriad J.C."/>
            <person name="Huanga J.-P."/>
            <person name="Huanga S.-X."/>
        </authorList>
    </citation>
    <scope>NUCLEOTIDE SEQUENCE [LARGE SCALE GENOMIC DNA]</scope>
    <source>
        <strain evidence="2">cv. KIB-2019</strain>
    </source>
</reference>
<accession>A0A9Q1MYG8</accession>